<proteinExistence type="inferred from homology"/>
<feature type="transmembrane region" description="Helical" evidence="4">
    <location>
        <begin position="369"/>
        <end position="390"/>
    </location>
</feature>
<dbReference type="PANTHER" id="PTHR11360">
    <property type="entry name" value="MONOCARBOXYLATE TRANSPORTER"/>
    <property type="match status" value="1"/>
</dbReference>
<evidence type="ECO:0000256" key="3">
    <source>
        <dbReference type="SAM" id="MobiDB-lite"/>
    </source>
</evidence>
<dbReference type="PANTHER" id="PTHR11360:SF156">
    <property type="entry name" value="MONOCARBOXYLATE TRANSPORTER, PUTATIVE (AFU_ORTHOLOGUE AFUA_4G14260)-RELATED"/>
    <property type="match status" value="1"/>
</dbReference>
<feature type="transmembrane region" description="Helical" evidence="4">
    <location>
        <begin position="235"/>
        <end position="252"/>
    </location>
</feature>
<feature type="region of interest" description="Disordered" evidence="3">
    <location>
        <begin position="1"/>
        <end position="22"/>
    </location>
</feature>
<dbReference type="EMBL" id="JAVRQU010000003">
    <property type="protein sequence ID" value="KAK5705081.1"/>
    <property type="molecule type" value="Genomic_DNA"/>
</dbReference>
<keyword evidence="4" id="KW-0472">Membrane</keyword>
<dbReference type="Proteomes" id="UP001310594">
    <property type="component" value="Unassembled WGS sequence"/>
</dbReference>
<evidence type="ECO:0000256" key="1">
    <source>
        <dbReference type="ARBA" id="ARBA00004141"/>
    </source>
</evidence>
<dbReference type="Gene3D" id="1.20.1250.20">
    <property type="entry name" value="MFS general substrate transporter like domains"/>
    <property type="match status" value="2"/>
</dbReference>
<dbReference type="AlphaFoldDB" id="A0AAN8A4A7"/>
<evidence type="ECO:0008006" key="7">
    <source>
        <dbReference type="Google" id="ProtNLM"/>
    </source>
</evidence>
<comment type="caution">
    <text evidence="5">The sequence shown here is derived from an EMBL/GenBank/DDBJ whole genome shotgun (WGS) entry which is preliminary data.</text>
</comment>
<evidence type="ECO:0000256" key="4">
    <source>
        <dbReference type="SAM" id="Phobius"/>
    </source>
</evidence>
<dbReference type="GO" id="GO:0022857">
    <property type="term" value="F:transmembrane transporter activity"/>
    <property type="evidence" value="ECO:0007669"/>
    <property type="project" value="InterPro"/>
</dbReference>
<dbReference type="InterPro" id="IPR011701">
    <property type="entry name" value="MFS"/>
</dbReference>
<feature type="transmembrane region" description="Helical" evidence="4">
    <location>
        <begin position="71"/>
        <end position="90"/>
    </location>
</feature>
<feature type="transmembrane region" description="Helical" evidence="4">
    <location>
        <begin position="304"/>
        <end position="321"/>
    </location>
</feature>
<dbReference type="GO" id="GO:0016020">
    <property type="term" value="C:membrane"/>
    <property type="evidence" value="ECO:0007669"/>
    <property type="project" value="UniProtKB-SubCell"/>
</dbReference>
<dbReference type="InterPro" id="IPR050327">
    <property type="entry name" value="Proton-linked_MCT"/>
</dbReference>
<dbReference type="Pfam" id="PF07690">
    <property type="entry name" value="MFS_1"/>
    <property type="match status" value="1"/>
</dbReference>
<accession>A0AAN8A4A7</accession>
<dbReference type="InterPro" id="IPR036259">
    <property type="entry name" value="MFS_trans_sf"/>
</dbReference>
<gene>
    <name evidence="5" type="ORF">LTR97_002195</name>
</gene>
<dbReference type="SUPFAM" id="SSF103473">
    <property type="entry name" value="MFS general substrate transporter"/>
    <property type="match status" value="1"/>
</dbReference>
<feature type="transmembrane region" description="Helical" evidence="4">
    <location>
        <begin position="327"/>
        <end position="348"/>
    </location>
</feature>
<feature type="compositionally biased region" description="Polar residues" evidence="3">
    <location>
        <begin position="1"/>
        <end position="19"/>
    </location>
</feature>
<feature type="transmembrane region" description="Helical" evidence="4">
    <location>
        <begin position="272"/>
        <end position="292"/>
    </location>
</feature>
<feature type="transmembrane region" description="Helical" evidence="4">
    <location>
        <begin position="161"/>
        <end position="183"/>
    </location>
</feature>
<sequence length="444" mass="47974">MATSTDNIELNNGSDSSSPEPLARKPTIRILLGCGLLQLPAWGFAMTFGIFQDAYSRQQVVKGAGTATGVIGTTMNGVMYLSMPFLATALGRDRWAPWRRTVAIVGTLLASASFLISSWSTDVWHLILLQGVLAAFGNTMLYTPTTLWLDEWFRDGNRATAYGIQFSIKNIVGTACPFLMYGLLDKLGFRNALRVWAGLVLIIGLGGIALVPLPPASARRRQRNIPWSFLKHRTFYIYAIANIIFSSGYGLPQTYLPTYASQYLRLPAAENSAMIAFFNAPGILSCTGFGLLHDKVHLSATNNTLISAVGSALCVFLLWGIKSNTVPGLLIAFALGFGFFASGYSSTWGGWITDLEREAAEHNEAINSGMLYGFMNGARGIGYVVGGLSGVELLKAGPVQNSQWALGTKYGGLILFTGISSALGGWSIVWRGWSCLKRPSTGMR</sequence>
<comment type="subcellular location">
    <subcellularLocation>
        <location evidence="1">Membrane</location>
        <topology evidence="1">Multi-pass membrane protein</topology>
    </subcellularLocation>
</comment>
<feature type="transmembrane region" description="Helical" evidence="4">
    <location>
        <begin position="30"/>
        <end position="51"/>
    </location>
</feature>
<feature type="transmembrane region" description="Helical" evidence="4">
    <location>
        <begin position="102"/>
        <end position="121"/>
    </location>
</feature>
<evidence type="ECO:0000313" key="5">
    <source>
        <dbReference type="EMBL" id="KAK5705081.1"/>
    </source>
</evidence>
<name>A0AAN8A4A7_9PEZI</name>
<reference evidence="5" key="1">
    <citation type="submission" date="2023-08" db="EMBL/GenBank/DDBJ databases">
        <title>Black Yeasts Isolated from many extreme environments.</title>
        <authorList>
            <person name="Coleine C."/>
            <person name="Stajich J.E."/>
            <person name="Selbmann L."/>
        </authorList>
    </citation>
    <scope>NUCLEOTIDE SEQUENCE</scope>
    <source>
        <strain evidence="5">CCFEE 5810</strain>
    </source>
</reference>
<evidence type="ECO:0000256" key="2">
    <source>
        <dbReference type="ARBA" id="ARBA00006727"/>
    </source>
</evidence>
<keyword evidence="4" id="KW-1133">Transmembrane helix</keyword>
<feature type="transmembrane region" description="Helical" evidence="4">
    <location>
        <begin position="410"/>
        <end position="430"/>
    </location>
</feature>
<feature type="transmembrane region" description="Helical" evidence="4">
    <location>
        <begin position="127"/>
        <end position="149"/>
    </location>
</feature>
<evidence type="ECO:0000313" key="6">
    <source>
        <dbReference type="Proteomes" id="UP001310594"/>
    </source>
</evidence>
<comment type="similarity">
    <text evidence="2">Belongs to the major facilitator superfamily. Monocarboxylate porter (TC 2.A.1.13) family.</text>
</comment>
<organism evidence="5 6">
    <name type="scientific">Elasticomyces elasticus</name>
    <dbReference type="NCBI Taxonomy" id="574655"/>
    <lineage>
        <taxon>Eukaryota</taxon>
        <taxon>Fungi</taxon>
        <taxon>Dikarya</taxon>
        <taxon>Ascomycota</taxon>
        <taxon>Pezizomycotina</taxon>
        <taxon>Dothideomycetes</taxon>
        <taxon>Dothideomycetidae</taxon>
        <taxon>Mycosphaerellales</taxon>
        <taxon>Teratosphaeriaceae</taxon>
        <taxon>Elasticomyces</taxon>
    </lineage>
</organism>
<feature type="transmembrane region" description="Helical" evidence="4">
    <location>
        <begin position="195"/>
        <end position="214"/>
    </location>
</feature>
<keyword evidence="4" id="KW-0812">Transmembrane</keyword>
<protein>
    <recommendedName>
        <fullName evidence="7">Major facilitator superfamily (MFS) profile domain-containing protein</fullName>
    </recommendedName>
</protein>